<evidence type="ECO:0000313" key="4">
    <source>
        <dbReference type="Proteomes" id="UP001314170"/>
    </source>
</evidence>
<dbReference type="InterPro" id="IPR027417">
    <property type="entry name" value="P-loop_NTPase"/>
</dbReference>
<feature type="domain" description="AAA+ ATPase" evidence="2">
    <location>
        <begin position="332"/>
        <end position="481"/>
    </location>
</feature>
<dbReference type="InterPro" id="IPR003593">
    <property type="entry name" value="AAA+_ATPase"/>
</dbReference>
<accession>A0AAV1RX08</accession>
<keyword evidence="4" id="KW-1185">Reference proteome</keyword>
<dbReference type="SUPFAM" id="SSF52540">
    <property type="entry name" value="P-loop containing nucleoside triphosphate hydrolases"/>
    <property type="match status" value="2"/>
</dbReference>
<comment type="caution">
    <text evidence="3">The sequence shown here is derived from an EMBL/GenBank/DDBJ whole genome shotgun (WGS) entry which is preliminary data.</text>
</comment>
<sequence>MAADMAEFLWNKSLNALREAQSELFLQLTLGSHFQGIKQVMESQNKKNICSSLASSICESLYELNDVLTECRIFAQQRKAIKKNRLHFNPYTEYRFVRKRKKQLVSVKDKLVEMVEHWEGQFSPLRNMPLTFSNCNAPKIPGLNEHMAKIENILFKDGSDEYNVGSKAVGICGMGGTGKTTLAREVFNSEKLSGQFSKKFWLCLADIQRNERHMVRSEILGLVSTVLAGEAIDDSLDPLNLLYHVLNLRKYLVVFDDVWPWHAEILDKQTLSGGSSGACNGAVIITTRLPEVARRMGCGNLITLQPPLYCGKGCERNSDCVQNIESILCKGGFKIIGISGIGGTGKTTLAREVFNGKSVSKAYSTKIWVCLSGIQSNETNIGIEILKLVLNELDYDTDELIMDKLNMAELLGTLYHLVSHEKYLIVFDDVWPWHANFLAAEMNSAGGLPRGGGGAVIITTRLQKVARRIGGENMIHFQPPLLKSEDCGKIFEDTLGSITTSNGFDQEAWYKIKYEIIEYQSHGLPFAAKTLGEIFSDKIRNSEDSSEIS</sequence>
<evidence type="ECO:0000259" key="2">
    <source>
        <dbReference type="SMART" id="SM00382"/>
    </source>
</evidence>
<dbReference type="Proteomes" id="UP001314170">
    <property type="component" value="Unassembled WGS sequence"/>
</dbReference>
<dbReference type="EMBL" id="CAWUPB010001160">
    <property type="protein sequence ID" value="CAK7341463.1"/>
    <property type="molecule type" value="Genomic_DNA"/>
</dbReference>
<reference evidence="3 4" key="1">
    <citation type="submission" date="2024-01" db="EMBL/GenBank/DDBJ databases">
        <authorList>
            <person name="Waweru B."/>
        </authorList>
    </citation>
    <scope>NUCLEOTIDE SEQUENCE [LARGE SCALE GENOMIC DNA]</scope>
</reference>
<evidence type="ECO:0000256" key="1">
    <source>
        <dbReference type="ARBA" id="ARBA00022821"/>
    </source>
</evidence>
<gene>
    <name evidence="3" type="ORF">DCAF_LOCUS16297</name>
</gene>
<dbReference type="SMART" id="SM00382">
    <property type="entry name" value="AAA"/>
    <property type="match status" value="2"/>
</dbReference>
<dbReference type="InterPro" id="IPR002182">
    <property type="entry name" value="NB-ARC"/>
</dbReference>
<protein>
    <recommendedName>
        <fullName evidence="2">AAA+ ATPase domain-containing protein</fullName>
    </recommendedName>
</protein>
<organism evidence="3 4">
    <name type="scientific">Dovyalis caffra</name>
    <dbReference type="NCBI Taxonomy" id="77055"/>
    <lineage>
        <taxon>Eukaryota</taxon>
        <taxon>Viridiplantae</taxon>
        <taxon>Streptophyta</taxon>
        <taxon>Embryophyta</taxon>
        <taxon>Tracheophyta</taxon>
        <taxon>Spermatophyta</taxon>
        <taxon>Magnoliopsida</taxon>
        <taxon>eudicotyledons</taxon>
        <taxon>Gunneridae</taxon>
        <taxon>Pentapetalae</taxon>
        <taxon>rosids</taxon>
        <taxon>fabids</taxon>
        <taxon>Malpighiales</taxon>
        <taxon>Salicaceae</taxon>
        <taxon>Flacourtieae</taxon>
        <taxon>Dovyalis</taxon>
    </lineage>
</organism>
<name>A0AAV1RX08_9ROSI</name>
<dbReference type="GO" id="GO:0043531">
    <property type="term" value="F:ADP binding"/>
    <property type="evidence" value="ECO:0007669"/>
    <property type="project" value="InterPro"/>
</dbReference>
<dbReference type="PANTHER" id="PTHR36766">
    <property type="entry name" value="PLANT BROAD-SPECTRUM MILDEW RESISTANCE PROTEIN RPW8"/>
    <property type="match status" value="1"/>
</dbReference>
<dbReference type="PANTHER" id="PTHR36766:SF40">
    <property type="entry name" value="DISEASE RESISTANCE PROTEIN RGA3"/>
    <property type="match status" value="1"/>
</dbReference>
<dbReference type="GO" id="GO:0006952">
    <property type="term" value="P:defense response"/>
    <property type="evidence" value="ECO:0007669"/>
    <property type="project" value="UniProtKB-KW"/>
</dbReference>
<dbReference type="Gene3D" id="3.40.50.300">
    <property type="entry name" value="P-loop containing nucleotide triphosphate hydrolases"/>
    <property type="match status" value="2"/>
</dbReference>
<dbReference type="Pfam" id="PF00931">
    <property type="entry name" value="NB-ARC"/>
    <property type="match status" value="2"/>
</dbReference>
<proteinExistence type="predicted"/>
<dbReference type="AlphaFoldDB" id="A0AAV1RX08"/>
<evidence type="ECO:0000313" key="3">
    <source>
        <dbReference type="EMBL" id="CAK7341463.1"/>
    </source>
</evidence>
<feature type="domain" description="AAA+ ATPase" evidence="2">
    <location>
        <begin position="165"/>
        <end position="307"/>
    </location>
</feature>
<dbReference type="PRINTS" id="PR00364">
    <property type="entry name" value="DISEASERSIST"/>
</dbReference>
<keyword evidence="1" id="KW-0611">Plant defense</keyword>